<reference evidence="6" key="2">
    <citation type="submission" date="2020-10" db="UniProtKB">
        <authorList>
            <consortium name="WormBaseParasite"/>
        </authorList>
    </citation>
    <scope>IDENTIFICATION</scope>
</reference>
<dbReference type="InterPro" id="IPR000340">
    <property type="entry name" value="Dual-sp_phosphatase_cat-dom"/>
</dbReference>
<dbReference type="InterPro" id="IPR016130">
    <property type="entry name" value="Tyr_Pase_AS"/>
</dbReference>
<sequence>MVRTNRKFPENWENVKPIGEIIEGTRFLVFKTPIDTEPGLKLNREKLFTTANLLRELTFRQQQLGLVINLSFTSKYYDPRVFECICSYKHIHCNPAGYTRREDIVKRFINTVESFLNKNKENDLLIGVHCSDGINRSGYLICRYLIDRLHMGSDAALDAFEKARGHTIERGSCVQALYRAVAERRNRDVGSPYDAPDGEDDRSKRKRKAPPAEAIRADEVMQQLAALEQQFSGESPALAQQTPPTWGTPDQLEGSSSIGPRAVPKRDAEGEYYEEEEEEYEEEVIDESGEVSISKRRRLRRAKLNKKFNVMRSGNFAAIQEVLKEQ</sequence>
<dbReference type="PROSITE" id="PS00383">
    <property type="entry name" value="TYR_PHOSPHATASE_1"/>
    <property type="match status" value="1"/>
</dbReference>
<dbReference type="SUPFAM" id="SSF52799">
    <property type="entry name" value="(Phosphotyrosine protein) phosphatases II"/>
    <property type="match status" value="1"/>
</dbReference>
<evidence type="ECO:0000313" key="5">
    <source>
        <dbReference type="Proteomes" id="UP000492821"/>
    </source>
</evidence>
<dbReference type="InterPro" id="IPR000387">
    <property type="entry name" value="Tyr_Pase_dom"/>
</dbReference>
<dbReference type="GO" id="GO:0004721">
    <property type="term" value="F:phosphoprotein phosphatase activity"/>
    <property type="evidence" value="ECO:0007669"/>
    <property type="project" value="UniProtKB-KW"/>
</dbReference>
<organism evidence="5 6">
    <name type="scientific">Panagrellus redivivus</name>
    <name type="common">Microworm</name>
    <dbReference type="NCBI Taxonomy" id="6233"/>
    <lineage>
        <taxon>Eukaryota</taxon>
        <taxon>Metazoa</taxon>
        <taxon>Ecdysozoa</taxon>
        <taxon>Nematoda</taxon>
        <taxon>Chromadorea</taxon>
        <taxon>Rhabditida</taxon>
        <taxon>Tylenchina</taxon>
        <taxon>Panagrolaimomorpha</taxon>
        <taxon>Panagrolaimoidea</taxon>
        <taxon>Panagrolaimidae</taxon>
        <taxon>Panagrellus</taxon>
    </lineage>
</organism>
<evidence type="ECO:0000256" key="1">
    <source>
        <dbReference type="ARBA" id="ARBA00022801"/>
    </source>
</evidence>
<feature type="compositionally biased region" description="Polar residues" evidence="3">
    <location>
        <begin position="234"/>
        <end position="245"/>
    </location>
</feature>
<keyword evidence="1" id="KW-0378">Hydrolase</keyword>
<dbReference type="GO" id="GO:0004651">
    <property type="term" value="F:polynucleotide 5'-phosphatase activity"/>
    <property type="evidence" value="ECO:0007669"/>
    <property type="project" value="TreeGrafter"/>
</dbReference>
<dbReference type="Gene3D" id="3.90.190.10">
    <property type="entry name" value="Protein tyrosine phosphatase superfamily"/>
    <property type="match status" value="1"/>
</dbReference>
<reference evidence="5" key="1">
    <citation type="journal article" date="2013" name="Genetics">
        <title>The draft genome and transcriptome of Panagrellus redivivus are shaped by the harsh demands of a free-living lifestyle.</title>
        <authorList>
            <person name="Srinivasan J."/>
            <person name="Dillman A.R."/>
            <person name="Macchietto M.G."/>
            <person name="Heikkinen L."/>
            <person name="Lakso M."/>
            <person name="Fracchia K.M."/>
            <person name="Antoshechkin I."/>
            <person name="Mortazavi A."/>
            <person name="Wong G."/>
            <person name="Sternberg P.W."/>
        </authorList>
    </citation>
    <scope>NUCLEOTIDE SEQUENCE [LARGE SCALE GENOMIC DNA]</scope>
    <source>
        <strain evidence="5">MT8872</strain>
    </source>
</reference>
<feature type="region of interest" description="Disordered" evidence="3">
    <location>
        <begin position="188"/>
        <end position="213"/>
    </location>
</feature>
<dbReference type="AlphaFoldDB" id="A0A7E4V4G4"/>
<keyword evidence="2" id="KW-0904">Protein phosphatase</keyword>
<evidence type="ECO:0000259" key="4">
    <source>
        <dbReference type="PROSITE" id="PS50056"/>
    </source>
</evidence>
<dbReference type="WBParaSite" id="Pan_g16391.t1">
    <property type="protein sequence ID" value="Pan_g16391.t1"/>
    <property type="gene ID" value="Pan_g16391"/>
</dbReference>
<dbReference type="PANTHER" id="PTHR10367:SF27">
    <property type="entry name" value="TYROSINE-PROTEIN PHOSPHATASE F54C8.4-RELATED"/>
    <property type="match status" value="1"/>
</dbReference>
<evidence type="ECO:0000256" key="3">
    <source>
        <dbReference type="SAM" id="MobiDB-lite"/>
    </source>
</evidence>
<accession>A0A7E4V4G4</accession>
<evidence type="ECO:0000313" key="6">
    <source>
        <dbReference type="WBParaSite" id="Pan_g16391.t1"/>
    </source>
</evidence>
<dbReference type="SMART" id="SM00195">
    <property type="entry name" value="DSPc"/>
    <property type="match status" value="1"/>
</dbReference>
<dbReference type="InterPro" id="IPR020422">
    <property type="entry name" value="TYR_PHOSPHATASE_DUAL_dom"/>
</dbReference>
<evidence type="ECO:0000256" key="2">
    <source>
        <dbReference type="ARBA" id="ARBA00022912"/>
    </source>
</evidence>
<dbReference type="PROSITE" id="PS50056">
    <property type="entry name" value="TYR_PHOSPHATASE_2"/>
    <property type="match status" value="1"/>
</dbReference>
<proteinExistence type="predicted"/>
<dbReference type="Pfam" id="PF00782">
    <property type="entry name" value="DSPc"/>
    <property type="match status" value="1"/>
</dbReference>
<protein>
    <submittedName>
        <fullName evidence="6">TYR_PHOSPHATASE_2 domain-containing protein</fullName>
    </submittedName>
</protein>
<dbReference type="SMART" id="SM00404">
    <property type="entry name" value="PTPc_motif"/>
    <property type="match status" value="1"/>
</dbReference>
<feature type="region of interest" description="Disordered" evidence="3">
    <location>
        <begin position="234"/>
        <end position="270"/>
    </location>
</feature>
<dbReference type="InterPro" id="IPR051029">
    <property type="entry name" value="mRNA_Capping_Enz/RNA_Phosphat"/>
</dbReference>
<dbReference type="Proteomes" id="UP000492821">
    <property type="component" value="Unassembled WGS sequence"/>
</dbReference>
<feature type="domain" description="Tyrosine specific protein phosphatases" evidence="4">
    <location>
        <begin position="106"/>
        <end position="169"/>
    </location>
</feature>
<dbReference type="InterPro" id="IPR003595">
    <property type="entry name" value="Tyr_Pase_cat"/>
</dbReference>
<dbReference type="InterPro" id="IPR029021">
    <property type="entry name" value="Prot-tyrosine_phosphatase-like"/>
</dbReference>
<dbReference type="PANTHER" id="PTHR10367">
    <property type="entry name" value="MRNA-CAPPING ENZYME"/>
    <property type="match status" value="1"/>
</dbReference>
<name>A0A7E4V4G4_PANRE</name>
<keyword evidence="5" id="KW-1185">Reference proteome</keyword>